<evidence type="ECO:0000259" key="3">
    <source>
        <dbReference type="Pfam" id="PF22929"/>
    </source>
</evidence>
<dbReference type="InParanoid" id="A0A0D2WTG4"/>
<reference evidence="5" key="1">
    <citation type="submission" date="2011-02" db="EMBL/GenBank/DDBJ databases">
        <title>The Genome Sequence of Capsaspora owczarzaki ATCC 30864.</title>
        <authorList>
            <person name="Russ C."/>
            <person name="Cuomo C."/>
            <person name="Burger G."/>
            <person name="Gray M.W."/>
            <person name="Holland P.W.H."/>
            <person name="King N."/>
            <person name="Lang F.B.F."/>
            <person name="Roger A.J."/>
            <person name="Ruiz-Trillo I."/>
            <person name="Young S.K."/>
            <person name="Zeng Q."/>
            <person name="Gargeya S."/>
            <person name="Alvarado L."/>
            <person name="Berlin A."/>
            <person name="Chapman S.B."/>
            <person name="Chen Z."/>
            <person name="Freedman E."/>
            <person name="Gellesch M."/>
            <person name="Goldberg J."/>
            <person name="Griggs A."/>
            <person name="Gujja S."/>
            <person name="Heilman E."/>
            <person name="Heiman D."/>
            <person name="Howarth C."/>
            <person name="Mehta T."/>
            <person name="Neiman D."/>
            <person name="Pearson M."/>
            <person name="Roberts A."/>
            <person name="Saif S."/>
            <person name="Shea T."/>
            <person name="Shenoy N."/>
            <person name="Sisk P."/>
            <person name="Stolte C."/>
            <person name="Sykes S."/>
            <person name="White J."/>
            <person name="Yandava C."/>
            <person name="Haas B."/>
            <person name="Nusbaum C."/>
            <person name="Birren B."/>
        </authorList>
    </citation>
    <scope>NUCLEOTIDE SEQUENCE</scope>
    <source>
        <strain evidence="5">ATCC 30864</strain>
    </source>
</reference>
<dbReference type="PhylomeDB" id="A0A0D2WTG4"/>
<dbReference type="OrthoDB" id="19938at2759"/>
<dbReference type="GO" id="GO:0032039">
    <property type="term" value="C:integrator complex"/>
    <property type="evidence" value="ECO:0007669"/>
    <property type="project" value="InterPro"/>
</dbReference>
<evidence type="ECO:0000256" key="1">
    <source>
        <dbReference type="SAM" id="MobiDB-lite"/>
    </source>
</evidence>
<dbReference type="EMBL" id="KE346369">
    <property type="protein sequence ID" value="KJE95755.1"/>
    <property type="molecule type" value="Genomic_DNA"/>
</dbReference>
<feature type="compositionally biased region" description="Low complexity" evidence="1">
    <location>
        <begin position="18"/>
        <end position="29"/>
    </location>
</feature>
<evidence type="ECO:0000313" key="4">
    <source>
        <dbReference type="EMBL" id="KJE95755.1"/>
    </source>
</evidence>
<name>A0A0D2WTG4_CAPO3</name>
<dbReference type="Pfam" id="PF22929">
    <property type="entry name" value="INTS1_INTS2-bd"/>
    <property type="match status" value="1"/>
</dbReference>
<sequence length="2479" mass="265527">MDGPAGLRAKRPLEADSRPSTTTSVSSLPLSLSGFNNEQAVSLQNAGPLVDPARKRARLDVTLTDDVDFARVVDDALNSGNRAYAQTYLVELITRIRPIGVSRLNTAIHLSLTLIAKRHPRIFSESPVVDELLALLSKPADNARSRINPIAQSLAANLLLRAFCTQTSWPIEFVQIFMQDALGDRIWVESEPAKAFVQNILTAFDNAEKTYPAIAPRRSDGSQQQQAPMDDGSLVEDTAGRVMRRYLPIEQNESLRVMVVAMVRDHLLRIANSSAANTGTPLLTAASPVKDIAAGTVSANTGGNVMLQSRERESPRNAIKVLQLLAASVPEARAFGAHCVDAWLNHPTLARFARDLLTSIVTNCTTNQDQVAAQSIFSIKPTSASVSKMLIETYRPLIENHSKFPSIAIQVGFHFELQYAIHSEELLRSMAPATTMSSAMLEKQQLIQLQASTSLQLVGTALQCMNRTGERILAPLMYQRLAAACKLDAGIHNDELHNLAAVASWEELRSAFRLLIRRLTKLLAANTFNAIEFMRAMLVEVTERLSERNTTEVDLSPASASATRQRIVSAVIDLLALIQYTVSQPAADVFLQMPSWNATALLLGAAGMGTSNAAQAVLALHEHGLPTLHCVSVMQSELVRWLCSTTTRVVQLPSTWVKQEAGSADEKPPTPLNSFLANCVQRALLLLPVEQYIPSTTGPACLLQPALVQSQQTSSQLQLQPQSLLQDDNIDRKCFQLVASASYVHEETLFWVVRLTSSPAEATLTQFEVLDILEKLVTRGGTLQQRVLSQYLRALPGVQQQHTASTAIATAPGLGLLIASSQAAALVDQILLLTLHPLPREARLPAQLQSVRFANTGSFWRASVLLVIMASLNMPTFGRLVWSELPTLRCLMEMLLTKSFRFPAVSSAAAAGPASSAGMLAAEQGILTTETAAVLQLEAALFDDTHVRAETSRLLRRVMLFDVRGVARQPPADTVQTLAQLGADLQVSSLLCLCRSPDVIVDVMARSSPAQVHEWLRPMLQSHEVQLVMLPTKCLCELFAAEPMPSVAQARQQQQQQQQQPQQPHPVAPKSTALAFQAAVSDPNAWLDPWTGSSGEDSVSLLTRAEVASLSFDSSTTLQSMATAFSANGWYHARLLSHLQSLILDSAGAAFQNTMDIVDFFLKRLSSASVQQRHSALCGIALLVQGAAAMPRSPSAAAVLPTTALGGVAQGLLERLPSLPQFGLLRPLIWDAIRNALGVESTVDVMCQLLAFLIRWMETGDSARLALTLCSALSSRPALLETMLARSPETVSSVLGPVLQQCFVPDLHVKSLQSQSQPHPSSPASIRSALVNGIAVQRHPYAGQAMSASLVAWRTSNEAWVVMPLAVAEVGIAMLATTDASSLADATQKEVMERLETTILATDNRHQLHPINLALTRDVGSDDDDNDDASPLGVLLRGKAVCTIVLSSSNARLLDVLLGRATLADALRLLVMPNVSAMAVSRLLAVCEAASSASLDHALDALDVSRFSSSHALLDNTSSSSNNTNGATDMVIDDDDKPAERPLSAQSFGHRHAREAAIDALFAALDCVAAQGANVPHPRFESWLLSHQQQSSAPSSSNKATHGTTMVVDAPDNLNGLAAASSTAANEVVDEVMTAVASPGAFALRGKTRTTVDDAVSGPTVADLLQAVQQARSRRDHPSKVRILDVAVKVAAACRSHQRLFSPDELPALLNGMPDIVSSLSVDAKATGTLESIVSSVLLAFLSVATPAHRATALSEVATQLLAILQAATAATQTTTTAARKMTALVAFSGMVAEVLGLLDVDLRRAQLALVAPASGTLVSKARQLMPAAFIHEITTSSLHNTSWDAVLTLTHQLLRSAGRHAWPPAAILEYALATTRHPRLWKFGTGAERGVAHIFTQTILFDSDHAVALARLTCDVAGSCLSTAHSTMRLADAHAFASSHLQRYLPLIAYAARGADGEIVLPTLSAVLSALERISSNRQGRVADHHVLAARALLALLYFALPLEFVRARGDAPLAATNAFVLEVIRTCPVGLMPQTSSLDGQLHRLLTALVHPRLSFSNRARMMLQQQQFQQVHSDSTASEDAADGPAAEAEAAAGNFFEQPPSSAQAALAFASCCTFARRVPLLMQRAIQATLIPHLRGLCQVGSVDDLLARRGPRLLSHALSLVTLLSPLGDHYTDLAFQRGASSVAAAPIGVQVLDIVMNCAMLNAAVDSIESKDASLQSGPARLSGRGDVRLLGIVRTLAESLQGWMTDGEANLWSSGLMDRYSALVNLSEAFCTCQELAAVVRALSQIREGSAETVVVAGTALQQALDCISSATAALHDAGHNQSVPILELGPALLDALAAIDQSSVDHATLLEPIVPELLSLVTRSSELLGGATSHDRDVVLTPRLFACRLLLRFVRHSPASMTSQMVTRHFAQLLAGERGPIVDDLIQDVAAISAEFIALDSDSSDLMLALLHHPSSNSRSIQRAFGLLGL</sequence>
<keyword evidence="5" id="KW-1185">Reference proteome</keyword>
<dbReference type="GO" id="GO:0034474">
    <property type="term" value="P:U2 snRNA 3'-end processing"/>
    <property type="evidence" value="ECO:0007669"/>
    <property type="project" value="InterPro"/>
</dbReference>
<dbReference type="PANTHER" id="PTHR21224">
    <property type="entry name" value="INTEGRATOR COMPLEX SUBUNIT 1"/>
    <property type="match status" value="1"/>
</dbReference>
<feature type="domain" description="Integrator complex subunit 1 RPB2-binding" evidence="2">
    <location>
        <begin position="311"/>
        <end position="402"/>
    </location>
</feature>
<protein>
    <recommendedName>
        <fullName evidence="6">DUF3677 domain-containing protein</fullName>
    </recommendedName>
</protein>
<organism evidence="4 5">
    <name type="scientific">Capsaspora owczarzaki (strain ATCC 30864)</name>
    <dbReference type="NCBI Taxonomy" id="595528"/>
    <lineage>
        <taxon>Eukaryota</taxon>
        <taxon>Filasterea</taxon>
        <taxon>Capsaspora</taxon>
    </lineage>
</organism>
<gene>
    <name evidence="4" type="ORF">CAOG_006170</name>
</gene>
<dbReference type="STRING" id="595528.A0A0D2WTG4"/>
<accession>A0A0D2WTG4</accession>
<dbReference type="InterPro" id="IPR022145">
    <property type="entry name" value="INTS1_RPB2-bd"/>
</dbReference>
<dbReference type="PANTHER" id="PTHR21224:SF1">
    <property type="entry name" value="INTEGRATOR COMPLEX SUBUNIT 1"/>
    <property type="match status" value="1"/>
</dbReference>
<feature type="compositionally biased region" description="Low complexity" evidence="1">
    <location>
        <begin position="1516"/>
        <end position="1525"/>
    </location>
</feature>
<dbReference type="InterPro" id="IPR038902">
    <property type="entry name" value="INTS1"/>
</dbReference>
<evidence type="ECO:0000259" key="2">
    <source>
        <dbReference type="Pfam" id="PF12432"/>
    </source>
</evidence>
<feature type="region of interest" description="Disordered" evidence="1">
    <location>
        <begin position="1513"/>
        <end position="1543"/>
    </location>
</feature>
<evidence type="ECO:0000313" key="5">
    <source>
        <dbReference type="Proteomes" id="UP000008743"/>
    </source>
</evidence>
<evidence type="ECO:0008006" key="6">
    <source>
        <dbReference type="Google" id="ProtNLM"/>
    </source>
</evidence>
<proteinExistence type="predicted"/>
<dbReference type="eggNOG" id="KOG4596">
    <property type="taxonomic scope" value="Eukaryota"/>
</dbReference>
<feature type="domain" description="Integrator complex subunit 1 INTS2-binding" evidence="3">
    <location>
        <begin position="1157"/>
        <end position="1304"/>
    </location>
</feature>
<feature type="compositionally biased region" description="Low complexity" evidence="1">
    <location>
        <begin position="1052"/>
        <end position="1062"/>
    </location>
</feature>
<dbReference type="Pfam" id="PF12432">
    <property type="entry name" value="INTS1_RP2B-bd"/>
    <property type="match status" value="1"/>
</dbReference>
<dbReference type="Proteomes" id="UP000008743">
    <property type="component" value="Unassembled WGS sequence"/>
</dbReference>
<dbReference type="InterPro" id="IPR053966">
    <property type="entry name" value="INTS1_INTS2-bd"/>
</dbReference>
<feature type="region of interest" description="Disordered" evidence="1">
    <location>
        <begin position="1047"/>
        <end position="1071"/>
    </location>
</feature>
<feature type="region of interest" description="Disordered" evidence="1">
    <location>
        <begin position="1"/>
        <end position="29"/>
    </location>
</feature>